<dbReference type="AlphaFoldDB" id="A0AAV8UU40"/>
<name>A0AAV8UU40_9RHOD</name>
<dbReference type="InterPro" id="IPR057626">
    <property type="entry name" value="S-S_Temptin"/>
</dbReference>
<dbReference type="CDD" id="cd08760">
    <property type="entry name" value="Cyt_b561_FRRS1_like"/>
    <property type="match status" value="1"/>
</dbReference>
<comment type="subcellular location">
    <subcellularLocation>
        <location evidence="1">Membrane</location>
    </subcellularLocation>
</comment>
<evidence type="ECO:0000256" key="4">
    <source>
        <dbReference type="ARBA" id="ARBA00022982"/>
    </source>
</evidence>
<feature type="transmembrane region" description="Helical" evidence="7">
    <location>
        <begin position="283"/>
        <end position="301"/>
    </location>
</feature>
<keyword evidence="4" id="KW-0249">Electron transport</keyword>
<evidence type="ECO:0000313" key="10">
    <source>
        <dbReference type="EMBL" id="KAJ8906075.1"/>
    </source>
</evidence>
<feature type="signal peptide" evidence="8">
    <location>
        <begin position="1"/>
        <end position="21"/>
    </location>
</feature>
<dbReference type="GO" id="GO:0016020">
    <property type="term" value="C:membrane"/>
    <property type="evidence" value="ECO:0007669"/>
    <property type="project" value="UniProtKB-SubCell"/>
</dbReference>
<feature type="domain" description="Cytochrome b561" evidence="9">
    <location>
        <begin position="119"/>
        <end position="309"/>
    </location>
</feature>
<evidence type="ECO:0000256" key="2">
    <source>
        <dbReference type="ARBA" id="ARBA00022448"/>
    </source>
</evidence>
<dbReference type="PROSITE" id="PS50939">
    <property type="entry name" value="CYTOCHROME_B561"/>
    <property type="match status" value="1"/>
</dbReference>
<protein>
    <recommendedName>
        <fullName evidence="9">Cytochrome b561 domain-containing protein</fullName>
    </recommendedName>
</protein>
<evidence type="ECO:0000256" key="1">
    <source>
        <dbReference type="ARBA" id="ARBA00004370"/>
    </source>
</evidence>
<keyword evidence="5 7" id="KW-1133">Transmembrane helix</keyword>
<feature type="transmembrane region" description="Helical" evidence="7">
    <location>
        <begin position="217"/>
        <end position="240"/>
    </location>
</feature>
<evidence type="ECO:0000256" key="3">
    <source>
        <dbReference type="ARBA" id="ARBA00022692"/>
    </source>
</evidence>
<sequence>MGFRVAMVLVLVLCAGRLGYAHREYLMLLPNGLRFSDTICVAFGHEMCYGYAETNRFGKDFCLAGYTWSRDFCELDSDKDGFTNGEELGDPCCCWNGDDSQLARTNFLSHPAEKTAIPPESIKRGNDTEYCTCKKIAYKTIARTTMSSGGLHGIIMVIAFGFLMPLSALLMRYGGVRYRVLSSFSAHRFLMIVSLLTGFAGFLVIEVGQKGFLTVTSYHTIAGFVMLFFCFVQEFVALFFRPDHSSLWRNDWRISHLVIGLSTIATAMSVILTGLFIIGASRYSILGFVLTIVVVLTYVGWSERSKQHLELELVPTEPEEAELDDVSYDDSQSSNQPPVTRSYGSNTSAFLFGFVILLMVGTTAALIVDLVLIGTKIPVRC</sequence>
<dbReference type="Pfam" id="PF03188">
    <property type="entry name" value="Cytochrom_B561"/>
    <property type="match status" value="1"/>
</dbReference>
<keyword evidence="6 7" id="KW-0472">Membrane</keyword>
<keyword evidence="11" id="KW-1185">Reference proteome</keyword>
<feature type="chain" id="PRO_5043989848" description="Cytochrome b561 domain-containing protein" evidence="8">
    <location>
        <begin position="22"/>
        <end position="381"/>
    </location>
</feature>
<evidence type="ECO:0000256" key="8">
    <source>
        <dbReference type="SAM" id="SignalP"/>
    </source>
</evidence>
<dbReference type="EMBL" id="JAMWBK010000004">
    <property type="protein sequence ID" value="KAJ8906075.1"/>
    <property type="molecule type" value="Genomic_DNA"/>
</dbReference>
<gene>
    <name evidence="10" type="ORF">NDN08_002574</name>
</gene>
<feature type="transmembrane region" description="Helical" evidence="7">
    <location>
        <begin position="349"/>
        <end position="373"/>
    </location>
</feature>
<dbReference type="Proteomes" id="UP001157974">
    <property type="component" value="Unassembled WGS sequence"/>
</dbReference>
<evidence type="ECO:0000256" key="7">
    <source>
        <dbReference type="SAM" id="Phobius"/>
    </source>
</evidence>
<keyword evidence="2" id="KW-0813">Transport</keyword>
<dbReference type="SMART" id="SM00665">
    <property type="entry name" value="B561"/>
    <property type="match status" value="1"/>
</dbReference>
<feature type="transmembrane region" description="Helical" evidence="7">
    <location>
        <begin position="252"/>
        <end position="277"/>
    </location>
</feature>
<organism evidence="10 11">
    <name type="scientific">Rhodosorus marinus</name>
    <dbReference type="NCBI Taxonomy" id="101924"/>
    <lineage>
        <taxon>Eukaryota</taxon>
        <taxon>Rhodophyta</taxon>
        <taxon>Stylonematophyceae</taxon>
        <taxon>Stylonematales</taxon>
        <taxon>Stylonemataceae</taxon>
        <taxon>Rhodosorus</taxon>
    </lineage>
</organism>
<keyword evidence="8" id="KW-0732">Signal</keyword>
<evidence type="ECO:0000256" key="6">
    <source>
        <dbReference type="ARBA" id="ARBA00023136"/>
    </source>
</evidence>
<reference evidence="10 11" key="1">
    <citation type="journal article" date="2023" name="Nat. Commun.">
        <title>Origin of minicircular mitochondrial genomes in red algae.</title>
        <authorList>
            <person name="Lee Y."/>
            <person name="Cho C.H."/>
            <person name="Lee Y.M."/>
            <person name="Park S.I."/>
            <person name="Yang J.H."/>
            <person name="West J.A."/>
            <person name="Bhattacharya D."/>
            <person name="Yoon H.S."/>
        </authorList>
    </citation>
    <scope>NUCLEOTIDE SEQUENCE [LARGE SCALE GENOMIC DNA]</scope>
    <source>
        <strain evidence="10 11">CCMP1338</strain>
        <tissue evidence="10">Whole cell</tissue>
    </source>
</reference>
<feature type="transmembrane region" description="Helical" evidence="7">
    <location>
        <begin position="153"/>
        <end position="174"/>
    </location>
</feature>
<dbReference type="InterPro" id="IPR055313">
    <property type="entry name" value="Temptin-like"/>
</dbReference>
<dbReference type="InterPro" id="IPR006593">
    <property type="entry name" value="Cyt_b561/ferric_Rdtase_TM"/>
</dbReference>
<dbReference type="Pfam" id="PF24784">
    <property type="entry name" value="Temptin_C"/>
    <property type="match status" value="1"/>
</dbReference>
<evidence type="ECO:0000256" key="5">
    <source>
        <dbReference type="ARBA" id="ARBA00022989"/>
    </source>
</evidence>
<proteinExistence type="predicted"/>
<comment type="caution">
    <text evidence="10">The sequence shown here is derived from an EMBL/GenBank/DDBJ whole genome shotgun (WGS) entry which is preliminary data.</text>
</comment>
<keyword evidence="3 7" id="KW-0812">Transmembrane</keyword>
<evidence type="ECO:0000259" key="9">
    <source>
        <dbReference type="PROSITE" id="PS50939"/>
    </source>
</evidence>
<feature type="transmembrane region" description="Helical" evidence="7">
    <location>
        <begin position="186"/>
        <end position="205"/>
    </location>
</feature>
<dbReference type="PANTHER" id="PTHR34737">
    <property type="entry name" value="EF-HAND DOMAIN-CONTAINING PROTEIN"/>
    <property type="match status" value="1"/>
</dbReference>
<dbReference type="PANTHER" id="PTHR34737:SF2">
    <property type="entry name" value="EF-HAND DOMAIN-CONTAINING PROTEIN"/>
    <property type="match status" value="1"/>
</dbReference>
<accession>A0AAV8UU40</accession>
<evidence type="ECO:0000313" key="11">
    <source>
        <dbReference type="Proteomes" id="UP001157974"/>
    </source>
</evidence>
<dbReference type="Gene3D" id="1.20.120.1770">
    <property type="match status" value="1"/>
</dbReference>